<feature type="transmembrane region" description="Helical" evidence="7">
    <location>
        <begin position="151"/>
        <end position="173"/>
    </location>
</feature>
<evidence type="ECO:0000256" key="2">
    <source>
        <dbReference type="ARBA" id="ARBA00022448"/>
    </source>
</evidence>
<dbReference type="RefSeq" id="WP_037302606.1">
    <property type="nucleotide sequence ID" value="NZ_BSKQ01000001.1"/>
</dbReference>
<keyword evidence="7" id="KW-0997">Cell inner membrane</keyword>
<name>A0A0H5D5M7_9RHOB</name>
<feature type="transmembrane region" description="Helical" evidence="7">
    <location>
        <begin position="109"/>
        <end position="131"/>
    </location>
</feature>
<keyword evidence="6 7" id="KW-0472">Membrane</keyword>
<evidence type="ECO:0000256" key="6">
    <source>
        <dbReference type="ARBA" id="ARBA00023136"/>
    </source>
</evidence>
<protein>
    <recommendedName>
        <fullName evidence="7">TRAP transporter small permease protein</fullName>
    </recommendedName>
</protein>
<dbReference type="Proteomes" id="UP000043764">
    <property type="component" value="Unassembled WGS sequence"/>
</dbReference>
<dbReference type="OrthoDB" id="6183232at2"/>
<dbReference type="GO" id="GO:0005886">
    <property type="term" value="C:plasma membrane"/>
    <property type="evidence" value="ECO:0007669"/>
    <property type="project" value="UniProtKB-SubCell"/>
</dbReference>
<accession>A0A0H5D5M7</accession>
<feature type="transmembrane region" description="Helical" evidence="7">
    <location>
        <begin position="75"/>
        <end position="97"/>
    </location>
</feature>
<keyword evidence="2 7" id="KW-0813">Transport</keyword>
<comment type="subunit">
    <text evidence="7">The complex comprises the extracytoplasmic solute receptor protein and the two transmembrane proteins.</text>
</comment>
<comment type="subcellular location">
    <subcellularLocation>
        <location evidence="7">Cell inner membrane</location>
        <topology evidence="7">Multi-pass membrane protein</topology>
    </subcellularLocation>
    <subcellularLocation>
        <location evidence="1">Cell membrane</location>
        <topology evidence="1">Multi-pass membrane protein</topology>
    </subcellularLocation>
</comment>
<keyword evidence="5 7" id="KW-1133">Transmembrane helix</keyword>
<evidence type="ECO:0000259" key="8">
    <source>
        <dbReference type="Pfam" id="PF04290"/>
    </source>
</evidence>
<proteinExistence type="inferred from homology"/>
<sequence length="194" mass="20564">MHKLMMGLARTMAMVGGVVLSLLILLTCLSIAGRLLNGGLHGALMQSIAPDLAEWLIAIGVGPINGDFEIVEAGVAFAIFAFLPLCQITAGHASVDIVTNSFPRGAKRFLRMVTEIVFAAVLVLIAVRLGAGTLSKFQNGETSFLLEFPVWWAYAASLVAAGVAALVGIYMAAVRTIEFMTGRILVWDGVEGEQ</sequence>
<dbReference type="Pfam" id="PF04290">
    <property type="entry name" value="DctQ"/>
    <property type="match status" value="1"/>
</dbReference>
<evidence type="ECO:0000256" key="5">
    <source>
        <dbReference type="ARBA" id="ARBA00022989"/>
    </source>
</evidence>
<organism evidence="9 10">
    <name type="scientific">Phaeobacter italicus</name>
    <dbReference type="NCBI Taxonomy" id="481446"/>
    <lineage>
        <taxon>Bacteria</taxon>
        <taxon>Pseudomonadati</taxon>
        <taxon>Pseudomonadota</taxon>
        <taxon>Alphaproteobacteria</taxon>
        <taxon>Rhodobacterales</taxon>
        <taxon>Roseobacteraceae</taxon>
        <taxon>Phaeobacter</taxon>
    </lineage>
</organism>
<evidence type="ECO:0000313" key="9">
    <source>
        <dbReference type="EMBL" id="CRL12492.1"/>
    </source>
</evidence>
<keyword evidence="4 7" id="KW-0812">Transmembrane</keyword>
<dbReference type="EMBL" id="CVRL01000041">
    <property type="protein sequence ID" value="CRL12492.1"/>
    <property type="molecule type" value="Genomic_DNA"/>
</dbReference>
<comment type="caution">
    <text evidence="7">Lacks conserved residue(s) required for the propagation of feature annotation.</text>
</comment>
<dbReference type="GO" id="GO:0022857">
    <property type="term" value="F:transmembrane transporter activity"/>
    <property type="evidence" value="ECO:0007669"/>
    <property type="project" value="UniProtKB-UniRule"/>
</dbReference>
<comment type="similarity">
    <text evidence="7">Belongs to the TRAP transporter small permease family.</text>
</comment>
<dbReference type="STRING" id="481446.NIT7645_02746"/>
<dbReference type="InterPro" id="IPR055348">
    <property type="entry name" value="DctQ"/>
</dbReference>
<reference evidence="9 10" key="1">
    <citation type="submission" date="2015-05" db="EMBL/GenBank/DDBJ databases">
        <authorList>
            <person name="Rodrigo-Torres Lidia"/>
            <person name="Arahal R.David."/>
        </authorList>
    </citation>
    <scope>NUCLEOTIDE SEQUENCE [LARGE SCALE GENOMIC DNA]</scope>
    <source>
        <strain evidence="9 10">CECT 7321</strain>
    </source>
</reference>
<dbReference type="AlphaFoldDB" id="A0A0H5D5M7"/>
<evidence type="ECO:0000256" key="1">
    <source>
        <dbReference type="ARBA" id="ARBA00004651"/>
    </source>
</evidence>
<keyword evidence="10" id="KW-1185">Reference proteome</keyword>
<comment type="function">
    <text evidence="7">Part of the tripartite ATP-independent periplasmic (TRAP) transport system.</text>
</comment>
<evidence type="ECO:0000256" key="7">
    <source>
        <dbReference type="RuleBase" id="RU369079"/>
    </source>
</evidence>
<evidence type="ECO:0000256" key="3">
    <source>
        <dbReference type="ARBA" id="ARBA00022475"/>
    </source>
</evidence>
<feature type="domain" description="Tripartite ATP-independent periplasmic transporters DctQ component" evidence="8">
    <location>
        <begin position="63"/>
        <end position="172"/>
    </location>
</feature>
<gene>
    <name evidence="9" type="ORF">NIT7321_03369</name>
</gene>
<evidence type="ECO:0000256" key="4">
    <source>
        <dbReference type="ARBA" id="ARBA00022692"/>
    </source>
</evidence>
<evidence type="ECO:0000313" key="10">
    <source>
        <dbReference type="Proteomes" id="UP000043764"/>
    </source>
</evidence>
<keyword evidence="3" id="KW-1003">Cell membrane</keyword>